<evidence type="ECO:0000313" key="5">
    <source>
        <dbReference type="EMBL" id="KAK7043327.1"/>
    </source>
</evidence>
<comment type="caution">
    <text evidence="5">The sequence shown here is derived from an EMBL/GenBank/DDBJ whole genome shotgun (WGS) entry which is preliminary data.</text>
</comment>
<organism evidence="5 6">
    <name type="scientific">Favolaschia claudopus</name>
    <dbReference type="NCBI Taxonomy" id="2862362"/>
    <lineage>
        <taxon>Eukaryota</taxon>
        <taxon>Fungi</taxon>
        <taxon>Dikarya</taxon>
        <taxon>Basidiomycota</taxon>
        <taxon>Agaricomycotina</taxon>
        <taxon>Agaricomycetes</taxon>
        <taxon>Agaricomycetidae</taxon>
        <taxon>Agaricales</taxon>
        <taxon>Marasmiineae</taxon>
        <taxon>Mycenaceae</taxon>
        <taxon>Favolaschia</taxon>
    </lineage>
</organism>
<dbReference type="Pfam" id="PF01370">
    <property type="entry name" value="Epimerase"/>
    <property type="match status" value="1"/>
</dbReference>
<dbReference type="InterPro" id="IPR001509">
    <property type="entry name" value="Epimerase_deHydtase"/>
</dbReference>
<evidence type="ECO:0000256" key="2">
    <source>
        <dbReference type="ARBA" id="ARBA00023445"/>
    </source>
</evidence>
<sequence>MPIATTGKVLVSGANGFLAVWVVRAFLENGYSVRGAVRSADKGVHLSKIFNEYREKFEVVEVPDITKGRRCEGAFDEAVKGVDAIAHTASPYHFKADDPAELLEPAIKGTVGMLESARKCGTAVKRIVITSSTAAVVHDEPTPQTFTEADWDDQAVENVQRDGRNASNVHKYRASKTLAERAAWDFMKTHGSSLGWDLTVLNPPLILGPILHEVPSPSLLNTSALQMYNTYATPDFVSGGGCWVDVRDIALAHVLAVKKEAAGGERIIISREAFWWQDWLDATPEAAKSNPKYQKGKPGSQKDVIPPVSYDASKSVRILGIKYRDMEETARDVVRDYEERGW</sequence>
<keyword evidence="6" id="KW-1185">Reference proteome</keyword>
<dbReference type="EMBL" id="JAWWNJ010000012">
    <property type="protein sequence ID" value="KAK7043327.1"/>
    <property type="molecule type" value="Genomic_DNA"/>
</dbReference>
<protein>
    <submittedName>
        <fullName evidence="5">D-lactaldehyde dehydrogenase</fullName>
    </submittedName>
</protein>
<dbReference type="Gene3D" id="3.40.50.720">
    <property type="entry name" value="NAD(P)-binding Rossmann-like Domain"/>
    <property type="match status" value="1"/>
</dbReference>
<comment type="similarity">
    <text evidence="2">Belongs to the NAD(P)-dependent epimerase/dehydratase family. Dihydroflavonol-4-reductase subfamily.</text>
</comment>
<dbReference type="PANTHER" id="PTHR10366:SF564">
    <property type="entry name" value="STEROL-4-ALPHA-CARBOXYLATE 3-DEHYDROGENASE, DECARBOXYLATING"/>
    <property type="match status" value="1"/>
</dbReference>
<evidence type="ECO:0000313" key="6">
    <source>
        <dbReference type="Proteomes" id="UP001362999"/>
    </source>
</evidence>
<dbReference type="SUPFAM" id="SSF51735">
    <property type="entry name" value="NAD(P)-binding Rossmann-fold domains"/>
    <property type="match status" value="1"/>
</dbReference>
<feature type="domain" description="NAD-dependent epimerase/dehydratase" evidence="4">
    <location>
        <begin position="9"/>
        <end position="265"/>
    </location>
</feature>
<keyword evidence="1" id="KW-0560">Oxidoreductase</keyword>
<reference evidence="5 6" key="1">
    <citation type="journal article" date="2024" name="J Genomics">
        <title>Draft genome sequencing and assembly of Favolaschia claudopus CIRM-BRFM 2984 isolated from oak limbs.</title>
        <authorList>
            <person name="Navarro D."/>
            <person name="Drula E."/>
            <person name="Chaduli D."/>
            <person name="Cazenave R."/>
            <person name="Ahrendt S."/>
            <person name="Wang J."/>
            <person name="Lipzen A."/>
            <person name="Daum C."/>
            <person name="Barry K."/>
            <person name="Grigoriev I.V."/>
            <person name="Favel A."/>
            <person name="Rosso M.N."/>
            <person name="Martin F."/>
        </authorList>
    </citation>
    <scope>NUCLEOTIDE SEQUENCE [LARGE SCALE GENOMIC DNA]</scope>
    <source>
        <strain evidence="5 6">CIRM-BRFM 2984</strain>
    </source>
</reference>
<evidence type="ECO:0000256" key="1">
    <source>
        <dbReference type="ARBA" id="ARBA00023002"/>
    </source>
</evidence>
<dbReference type="Proteomes" id="UP001362999">
    <property type="component" value="Unassembled WGS sequence"/>
</dbReference>
<proteinExistence type="inferred from homology"/>
<dbReference type="InterPro" id="IPR036291">
    <property type="entry name" value="NAD(P)-bd_dom_sf"/>
</dbReference>
<dbReference type="AlphaFoldDB" id="A0AAW0CY59"/>
<feature type="region of interest" description="Disordered" evidence="3">
    <location>
        <begin position="287"/>
        <end position="307"/>
    </location>
</feature>
<gene>
    <name evidence="5" type="ORF">R3P38DRAFT_2883639</name>
</gene>
<evidence type="ECO:0000256" key="3">
    <source>
        <dbReference type="SAM" id="MobiDB-lite"/>
    </source>
</evidence>
<accession>A0AAW0CY59</accession>
<name>A0AAW0CY59_9AGAR</name>
<dbReference type="GO" id="GO:0016616">
    <property type="term" value="F:oxidoreductase activity, acting on the CH-OH group of donors, NAD or NADP as acceptor"/>
    <property type="evidence" value="ECO:0007669"/>
    <property type="project" value="TreeGrafter"/>
</dbReference>
<dbReference type="InterPro" id="IPR050425">
    <property type="entry name" value="NAD(P)_dehydrat-like"/>
</dbReference>
<dbReference type="PANTHER" id="PTHR10366">
    <property type="entry name" value="NAD DEPENDENT EPIMERASE/DEHYDRATASE"/>
    <property type="match status" value="1"/>
</dbReference>
<evidence type="ECO:0000259" key="4">
    <source>
        <dbReference type="Pfam" id="PF01370"/>
    </source>
</evidence>